<keyword evidence="3" id="KW-1185">Reference proteome</keyword>
<reference evidence="3" key="3">
    <citation type="journal article" date="2018" name="Mol. Plant Microbe Interact.">
        <title>Genome sequence resources for the wheat stripe rust pathogen (Puccinia striiformis f. sp. tritici) and the barley stripe rust pathogen (Puccinia striiformis f. sp. hordei).</title>
        <authorList>
            <person name="Xia C."/>
            <person name="Wang M."/>
            <person name="Yin C."/>
            <person name="Cornejo O.E."/>
            <person name="Hulbert S.H."/>
            <person name="Chen X."/>
        </authorList>
    </citation>
    <scope>NUCLEOTIDE SEQUENCE [LARGE SCALE GENOMIC DNA]</scope>
    <source>
        <strain evidence="3">93TX-2</strain>
    </source>
</reference>
<keyword evidence="1" id="KW-0812">Transmembrane</keyword>
<proteinExistence type="predicted"/>
<feature type="transmembrane region" description="Helical" evidence="1">
    <location>
        <begin position="84"/>
        <end position="105"/>
    </location>
</feature>
<evidence type="ECO:0000313" key="2">
    <source>
        <dbReference type="EMBL" id="POW18480.1"/>
    </source>
</evidence>
<reference evidence="2 3" key="1">
    <citation type="submission" date="2017-12" db="EMBL/GenBank/DDBJ databases">
        <title>Gene loss provides genomic basis for host adaptation in cereal stripe rust fungi.</title>
        <authorList>
            <person name="Xia C."/>
        </authorList>
    </citation>
    <scope>NUCLEOTIDE SEQUENCE [LARGE SCALE GENOMIC DNA]</scope>
    <source>
        <strain evidence="2 3">93TX-2</strain>
    </source>
</reference>
<dbReference type="VEuPathDB" id="FungiDB:PSHT_05744"/>
<keyword evidence="1" id="KW-0472">Membrane</keyword>
<name>A0A2S4W9Q2_9BASI</name>
<gene>
    <name evidence="2" type="ORF">PSHT_05744</name>
</gene>
<sequence>MYRCEWGEKALLIRRAACSNEQSAGRNRVSRRESVSRTSRTSRISEERLLGSTLLNLSLLHRVRLLSDLINQPHELLKPTMKRFIITLVLCWTAFASLLGAMNVMREGTEVKPAIVEEAAPAVEDEPDPEICQYCQGNGCRFCGE</sequence>
<dbReference type="VEuPathDB" id="FungiDB:PSTT_07971"/>
<dbReference type="EMBL" id="PKSM01000064">
    <property type="protein sequence ID" value="POW18480.1"/>
    <property type="molecule type" value="Genomic_DNA"/>
</dbReference>
<dbReference type="AlphaFoldDB" id="A0A2S4W9Q2"/>
<organism evidence="2 3">
    <name type="scientific">Puccinia striiformis</name>
    <dbReference type="NCBI Taxonomy" id="27350"/>
    <lineage>
        <taxon>Eukaryota</taxon>
        <taxon>Fungi</taxon>
        <taxon>Dikarya</taxon>
        <taxon>Basidiomycota</taxon>
        <taxon>Pucciniomycotina</taxon>
        <taxon>Pucciniomycetes</taxon>
        <taxon>Pucciniales</taxon>
        <taxon>Pucciniaceae</taxon>
        <taxon>Puccinia</taxon>
    </lineage>
</organism>
<reference evidence="3" key="2">
    <citation type="journal article" date="2018" name="BMC Genomics">
        <title>Genomic insights into host adaptation between the wheat stripe rust pathogen (Puccinia striiformis f. sp. tritici) and the barley stripe rust pathogen (Puccinia striiformis f. sp. hordei).</title>
        <authorList>
            <person name="Xia C."/>
            <person name="Wang M."/>
            <person name="Yin C."/>
            <person name="Cornejo O.E."/>
            <person name="Hulbert S.H."/>
            <person name="Chen X."/>
        </authorList>
    </citation>
    <scope>NUCLEOTIDE SEQUENCE [LARGE SCALE GENOMIC DNA]</scope>
    <source>
        <strain evidence="3">93TX-2</strain>
    </source>
</reference>
<protein>
    <submittedName>
        <fullName evidence="2">Uncharacterized protein</fullName>
    </submittedName>
</protein>
<comment type="caution">
    <text evidence="2">The sequence shown here is derived from an EMBL/GenBank/DDBJ whole genome shotgun (WGS) entry which is preliminary data.</text>
</comment>
<dbReference type="Proteomes" id="UP000238274">
    <property type="component" value="Unassembled WGS sequence"/>
</dbReference>
<accession>A0A2S4W9Q2</accession>
<keyword evidence="1" id="KW-1133">Transmembrane helix</keyword>
<evidence type="ECO:0000313" key="3">
    <source>
        <dbReference type="Proteomes" id="UP000238274"/>
    </source>
</evidence>
<evidence type="ECO:0000256" key="1">
    <source>
        <dbReference type="SAM" id="Phobius"/>
    </source>
</evidence>